<evidence type="ECO:0000313" key="2">
    <source>
        <dbReference type="Proteomes" id="UP000240490"/>
    </source>
</evidence>
<reference evidence="1 2" key="1">
    <citation type="submission" date="2017-04" db="EMBL/GenBank/DDBJ databases">
        <title>Novel microbial lineages endemic to geothermal iron-oxide mats fill important gaps in the evolutionary history of Archaea.</title>
        <authorList>
            <person name="Jay Z.J."/>
            <person name="Beam J.P."/>
            <person name="Dlakic M."/>
            <person name="Rusch D.B."/>
            <person name="Kozubal M.A."/>
            <person name="Inskeep W.P."/>
        </authorList>
    </citation>
    <scope>NUCLEOTIDE SEQUENCE [LARGE SCALE GENOMIC DNA]</scope>
    <source>
        <strain evidence="1">ECH_B_SAG-M15</strain>
    </source>
</reference>
<dbReference type="AlphaFoldDB" id="A0A2R6B1D3"/>
<gene>
    <name evidence="1" type="ORF">B9Q08_01365</name>
</gene>
<protein>
    <recommendedName>
        <fullName evidence="3">PEGA domain-containing protein</fullName>
    </recommendedName>
</protein>
<evidence type="ECO:0008006" key="3">
    <source>
        <dbReference type="Google" id="ProtNLM"/>
    </source>
</evidence>
<evidence type="ECO:0000313" key="1">
    <source>
        <dbReference type="EMBL" id="PSN92449.1"/>
    </source>
</evidence>
<organism evidence="1 2">
    <name type="scientific">Candidatus Marsarchaeota G2 archaeon ECH_B_SAG-M15</name>
    <dbReference type="NCBI Taxonomy" id="1978162"/>
    <lineage>
        <taxon>Archaea</taxon>
        <taxon>Candidatus Marsarchaeota</taxon>
        <taxon>Candidatus Marsarchaeota group 2</taxon>
    </lineage>
</organism>
<comment type="caution">
    <text evidence="1">The sequence shown here is derived from an EMBL/GenBank/DDBJ whole genome shotgun (WGS) entry which is preliminary data.</text>
</comment>
<dbReference type="Proteomes" id="UP000240490">
    <property type="component" value="Unassembled WGS sequence"/>
</dbReference>
<proteinExistence type="predicted"/>
<dbReference type="EMBL" id="NEXJ01000023">
    <property type="protein sequence ID" value="PSN92449.1"/>
    <property type="molecule type" value="Genomic_DNA"/>
</dbReference>
<accession>A0A2R6B1D3</accession>
<name>A0A2R6B1D3_9ARCH</name>
<sequence length="337" mass="36372">MIQRRKLAIILLLASITIPVGGPHPYVWREIEASAQGIPPTCTHVFQSVHGLVNVSAQNSVGGELLVVAYSSSINHTSGHILFFDTTNTAIWWSQEPGVQNYGFEANRGVAGYMSCSDGYSNYLIHAASGHSHYTFNDSLGQLVLVLLAICTLNPPSWVPLVDGAPMSLAYNYSSSGLTLSLYAGLFSTEPNQTVVIDAPSPHSYVFVFSVSTNPYGKVVGTVTPRGALVSVNGTPIPVENGVINITLRYGTYEFGFNAPHHLNLSIVVEVYGGRTTPLSVSLVSLSQARLKVVTSLLTRVMEALIIVAAIYMGWASYTRFEPGNHSQNKSNRQQTP</sequence>